<reference evidence="3" key="3">
    <citation type="submission" date="2020-05" db="UniProtKB">
        <authorList>
            <consortium name="EnsemblMetazoa"/>
        </authorList>
    </citation>
    <scope>IDENTIFICATION</scope>
    <source>
        <strain evidence="3">Jacobina</strain>
    </source>
</reference>
<feature type="compositionally biased region" description="Polar residues" evidence="1">
    <location>
        <begin position="61"/>
        <end position="75"/>
    </location>
</feature>
<dbReference type="VEuPathDB" id="VectorBase:LLONM1_004671"/>
<reference evidence="2" key="2">
    <citation type="journal article" date="2020" name="BMC">
        <title>Leishmania infection induces a limited differential gene expression in the sand fly midgut.</title>
        <authorList>
            <person name="Coutinho-Abreu I.V."/>
            <person name="Serafim T.D."/>
            <person name="Meneses C."/>
            <person name="Kamhawi S."/>
            <person name="Oliveira F."/>
            <person name="Valenzuela J.G."/>
        </authorList>
    </citation>
    <scope>NUCLEOTIDE SEQUENCE</scope>
    <source>
        <strain evidence="2">Jacobina</strain>
        <tissue evidence="2">Midgut</tissue>
    </source>
</reference>
<dbReference type="Proteomes" id="UP000092461">
    <property type="component" value="Unassembled WGS sequence"/>
</dbReference>
<dbReference type="VEuPathDB" id="VectorBase:LLOJ003724"/>
<name>A0A1B0CH12_LUTLO</name>
<feature type="region of interest" description="Disordered" evidence="1">
    <location>
        <begin position="52"/>
        <end position="78"/>
    </location>
</feature>
<dbReference type="EMBL" id="AJWK01011819">
    <property type="status" value="NOT_ANNOTATED_CDS"/>
    <property type="molecule type" value="Genomic_DNA"/>
</dbReference>
<evidence type="ECO:0000313" key="2">
    <source>
        <dbReference type="EMBL" id="MBC1178974.1"/>
    </source>
</evidence>
<evidence type="ECO:0000313" key="3">
    <source>
        <dbReference type="EnsemblMetazoa" id="LLOJ003724-PA"/>
    </source>
</evidence>
<organism evidence="3 4">
    <name type="scientific">Lutzomyia longipalpis</name>
    <name type="common">Sand fly</name>
    <dbReference type="NCBI Taxonomy" id="7200"/>
    <lineage>
        <taxon>Eukaryota</taxon>
        <taxon>Metazoa</taxon>
        <taxon>Ecdysozoa</taxon>
        <taxon>Arthropoda</taxon>
        <taxon>Hexapoda</taxon>
        <taxon>Insecta</taxon>
        <taxon>Pterygota</taxon>
        <taxon>Neoptera</taxon>
        <taxon>Endopterygota</taxon>
        <taxon>Diptera</taxon>
        <taxon>Nematocera</taxon>
        <taxon>Psychodoidea</taxon>
        <taxon>Psychodidae</taxon>
        <taxon>Lutzomyia</taxon>
        <taxon>Lutzomyia</taxon>
    </lineage>
</organism>
<feature type="region of interest" description="Disordered" evidence="1">
    <location>
        <begin position="1"/>
        <end position="25"/>
    </location>
</feature>
<protein>
    <submittedName>
        <fullName evidence="2 3">Uncharacterized protein</fullName>
    </submittedName>
</protein>
<reference evidence="4" key="1">
    <citation type="submission" date="2012-05" db="EMBL/GenBank/DDBJ databases">
        <title>Whole Genome Assembly of Lutzomyia longipalpis.</title>
        <authorList>
            <person name="Richards S."/>
            <person name="Qu C."/>
            <person name="Dillon R."/>
            <person name="Worley K."/>
            <person name="Scherer S."/>
            <person name="Batterton M."/>
            <person name="Taylor A."/>
            <person name="Hawes A."/>
            <person name="Hernandez B."/>
            <person name="Kovar C."/>
            <person name="Mandapat C."/>
            <person name="Pham C."/>
            <person name="Qu C."/>
            <person name="Jing C."/>
            <person name="Bess C."/>
            <person name="Bandaranaike D."/>
            <person name="Ngo D."/>
            <person name="Ongeri F."/>
            <person name="Arias F."/>
            <person name="Lara F."/>
            <person name="Weissenberger G."/>
            <person name="Kamau G."/>
            <person name="Han H."/>
            <person name="Shen H."/>
            <person name="Dinh H."/>
            <person name="Khalil I."/>
            <person name="Jones J."/>
            <person name="Shafer J."/>
            <person name="Jayaseelan J."/>
            <person name="Quiroz J."/>
            <person name="Blankenburg K."/>
            <person name="Nguyen L."/>
            <person name="Jackson L."/>
            <person name="Francisco L."/>
            <person name="Tang L.-Y."/>
            <person name="Pu L.-L."/>
            <person name="Perales L."/>
            <person name="Lorensuhewa L."/>
            <person name="Munidasa M."/>
            <person name="Coyle M."/>
            <person name="Taylor M."/>
            <person name="Puazo M."/>
            <person name="Firestine M."/>
            <person name="Scheel M."/>
            <person name="Javaid M."/>
            <person name="Wang M."/>
            <person name="Li M."/>
            <person name="Tabassum N."/>
            <person name="Saada N."/>
            <person name="Osuji N."/>
            <person name="Aqrawi P."/>
            <person name="Fu Q."/>
            <person name="Thornton R."/>
            <person name="Raj R."/>
            <person name="Goodspeed R."/>
            <person name="Mata R."/>
            <person name="Najjar R."/>
            <person name="Gubbala S."/>
            <person name="Lee S."/>
            <person name="Denson S."/>
            <person name="Patil S."/>
            <person name="Macmil S."/>
            <person name="Qi S."/>
            <person name="Matskevitch T."/>
            <person name="Palculict T."/>
            <person name="Mathew T."/>
            <person name="Vee V."/>
            <person name="Velamala V."/>
            <person name="Korchina V."/>
            <person name="Cai W."/>
            <person name="Liu W."/>
            <person name="Dai W."/>
            <person name="Zou X."/>
            <person name="Zhu Y."/>
            <person name="Zhang Y."/>
            <person name="Wu Y.-Q."/>
            <person name="Xin Y."/>
            <person name="Nazarath L."/>
            <person name="Kovar C."/>
            <person name="Han Y."/>
            <person name="Muzny D."/>
            <person name="Gibbs R."/>
        </authorList>
    </citation>
    <scope>NUCLEOTIDE SEQUENCE [LARGE SCALE GENOMIC DNA]</scope>
    <source>
        <strain evidence="4">Jacobina</strain>
    </source>
</reference>
<keyword evidence="4" id="KW-1185">Reference proteome</keyword>
<evidence type="ECO:0000256" key="1">
    <source>
        <dbReference type="SAM" id="MobiDB-lite"/>
    </source>
</evidence>
<dbReference type="EMBL" id="GITU01010271">
    <property type="protein sequence ID" value="MBC1178974.1"/>
    <property type="molecule type" value="Transcribed_RNA"/>
</dbReference>
<dbReference type="EnsemblMetazoa" id="LLOJ003724-RA">
    <property type="protein sequence ID" value="LLOJ003724-PA"/>
    <property type="gene ID" value="LLOJ003724"/>
</dbReference>
<sequence length="97" mass="10697">MEEGGTARRGRFRISTAGPPETTLGRFRLIPQGPNYGPASPCLQRGRFAVIPEEPHAGSPAQGTPISEQPPSRESPTLEWDFDEKDKSVIFIYILCK</sequence>
<dbReference type="AlphaFoldDB" id="A0A1B0CH12"/>
<accession>A0A1B0CH12</accession>
<evidence type="ECO:0000313" key="4">
    <source>
        <dbReference type="Proteomes" id="UP000092461"/>
    </source>
</evidence>
<proteinExistence type="predicted"/>